<organism evidence="1 2">
    <name type="scientific">Aphis craccivora</name>
    <name type="common">Cowpea aphid</name>
    <dbReference type="NCBI Taxonomy" id="307492"/>
    <lineage>
        <taxon>Eukaryota</taxon>
        <taxon>Metazoa</taxon>
        <taxon>Ecdysozoa</taxon>
        <taxon>Arthropoda</taxon>
        <taxon>Hexapoda</taxon>
        <taxon>Insecta</taxon>
        <taxon>Pterygota</taxon>
        <taxon>Neoptera</taxon>
        <taxon>Paraneoptera</taxon>
        <taxon>Hemiptera</taxon>
        <taxon>Sternorrhyncha</taxon>
        <taxon>Aphidomorpha</taxon>
        <taxon>Aphidoidea</taxon>
        <taxon>Aphididae</taxon>
        <taxon>Aphidini</taxon>
        <taxon>Aphis</taxon>
        <taxon>Aphis</taxon>
    </lineage>
</organism>
<keyword evidence="2" id="KW-1185">Reference proteome</keyword>
<proteinExistence type="predicted"/>
<sequence>MKHLTLTSNYSWTQQDISLSLLTANNKKFQNIIINYLAFPYRCVFSDKVSTEYTYYRLRNKNNFSILSINKAIYILESFKKSKFKNCCDDEVITAVEKWLTCVKGRLEKKNQLFYNLYIIEENVV</sequence>
<accession>A0A6G0Y5A8</accession>
<evidence type="ECO:0000313" key="1">
    <source>
        <dbReference type="EMBL" id="KAF0749354.1"/>
    </source>
</evidence>
<comment type="caution">
    <text evidence="1">The sequence shown here is derived from an EMBL/GenBank/DDBJ whole genome shotgun (WGS) entry which is preliminary data.</text>
</comment>
<gene>
    <name evidence="1" type="ORF">FWK35_00018599</name>
</gene>
<reference evidence="1 2" key="1">
    <citation type="submission" date="2019-08" db="EMBL/GenBank/DDBJ databases">
        <title>Whole genome of Aphis craccivora.</title>
        <authorList>
            <person name="Voronova N.V."/>
            <person name="Shulinski R.S."/>
            <person name="Bandarenka Y.V."/>
            <person name="Zhorov D.G."/>
            <person name="Warner D."/>
        </authorList>
    </citation>
    <scope>NUCLEOTIDE SEQUENCE [LARGE SCALE GENOMIC DNA]</scope>
    <source>
        <strain evidence="1">180601</strain>
        <tissue evidence="1">Whole Body</tissue>
    </source>
</reference>
<name>A0A6G0Y5A8_APHCR</name>
<evidence type="ECO:0000313" key="2">
    <source>
        <dbReference type="Proteomes" id="UP000478052"/>
    </source>
</evidence>
<dbReference type="OrthoDB" id="6614320at2759"/>
<dbReference type="EMBL" id="VUJU01006132">
    <property type="protein sequence ID" value="KAF0749354.1"/>
    <property type="molecule type" value="Genomic_DNA"/>
</dbReference>
<dbReference type="AlphaFoldDB" id="A0A6G0Y5A8"/>
<protein>
    <submittedName>
        <fullName evidence="1">DUF4806 domain-containing protein</fullName>
    </submittedName>
</protein>
<dbReference type="Proteomes" id="UP000478052">
    <property type="component" value="Unassembled WGS sequence"/>
</dbReference>